<evidence type="ECO:0000256" key="1">
    <source>
        <dbReference type="SAM" id="SignalP"/>
    </source>
</evidence>
<feature type="chain" id="PRO_5031057940" evidence="1">
    <location>
        <begin position="30"/>
        <end position="325"/>
    </location>
</feature>
<evidence type="ECO:0000313" key="2">
    <source>
        <dbReference type="EMBL" id="CAE0750173.1"/>
    </source>
</evidence>
<gene>
    <name evidence="2" type="ORF">PCAR00345_LOCUS2758</name>
</gene>
<dbReference type="AlphaFoldDB" id="A0A7S4B0U0"/>
<keyword evidence="1" id="KW-0732">Signal</keyword>
<name>A0A7S4B0U0_CHRCT</name>
<protein>
    <submittedName>
        <fullName evidence="2">Uncharacterized protein</fullName>
    </submittedName>
</protein>
<accession>A0A7S4B0U0</accession>
<proteinExistence type="predicted"/>
<organism evidence="2">
    <name type="scientific">Chrysotila carterae</name>
    <name type="common">Marine alga</name>
    <name type="synonym">Syracosphaera carterae</name>
    <dbReference type="NCBI Taxonomy" id="13221"/>
    <lineage>
        <taxon>Eukaryota</taxon>
        <taxon>Haptista</taxon>
        <taxon>Haptophyta</taxon>
        <taxon>Prymnesiophyceae</taxon>
        <taxon>Isochrysidales</taxon>
        <taxon>Isochrysidaceae</taxon>
        <taxon>Chrysotila</taxon>
    </lineage>
</organism>
<dbReference type="EMBL" id="HBIZ01004886">
    <property type="protein sequence ID" value="CAE0750173.1"/>
    <property type="molecule type" value="Transcribed_RNA"/>
</dbReference>
<dbReference type="PANTHER" id="PTHR40535">
    <property type="entry name" value="CHROMOSOME UNDETERMINED SCAFFOLD_9, WHOLE GENOME SHOTGUN SEQUENCE"/>
    <property type="match status" value="1"/>
</dbReference>
<feature type="signal peptide" evidence="1">
    <location>
        <begin position="1"/>
        <end position="29"/>
    </location>
</feature>
<sequence length="325" mass="35350">MMKLGATCRGAAGLLGLTMLLATVYTAAAFSPEQLEALRHTTCTNVEEVAASVDFSQRDKDPYPTIWYDTKIDYDRKCYVVFPSATDRKTYRLESLTAEEFSARDKTTTFLTHHNACGVCSQLQDLNTYMVKTDLTTPVRRCGLKFWSNKLRCLEEIGFTKECARIWFWNVGNTGKLHARGGCVGVCLAHVLAPNNIPTGTYNPCEPITSTDGADAVDMISAPPQTAGSAAPSAASCGAEAVPTNYVDNEKKGKGKCGNTINGRPACSPSQWQNGPGRLNPCLQCDECRSGPIFQKVAGRTRRNSGIASAISRPGQMLEVKHEYI</sequence>
<dbReference type="PANTHER" id="PTHR40535:SF1">
    <property type="entry name" value="CHROMOSOME UNDETERMINED SCAFFOLD_9, WHOLE GENOME SHOTGUN SEQUENCE"/>
    <property type="match status" value="1"/>
</dbReference>
<reference evidence="2" key="1">
    <citation type="submission" date="2021-01" db="EMBL/GenBank/DDBJ databases">
        <authorList>
            <person name="Corre E."/>
            <person name="Pelletier E."/>
            <person name="Niang G."/>
            <person name="Scheremetjew M."/>
            <person name="Finn R."/>
            <person name="Kale V."/>
            <person name="Holt S."/>
            <person name="Cochrane G."/>
            <person name="Meng A."/>
            <person name="Brown T."/>
            <person name="Cohen L."/>
        </authorList>
    </citation>
    <scope>NUCLEOTIDE SEQUENCE</scope>
    <source>
        <strain evidence="2">CCMP645</strain>
    </source>
</reference>